<dbReference type="SUPFAM" id="SSF158472">
    <property type="entry name" value="HAMP domain-like"/>
    <property type="match status" value="1"/>
</dbReference>
<dbReference type="EMBL" id="CP018099">
    <property type="protein sequence ID" value="APF20814.1"/>
    <property type="molecule type" value="Genomic_DNA"/>
</dbReference>
<dbReference type="PANTHER" id="PTHR43156">
    <property type="entry name" value="STAGE II SPORULATION PROTEIN E-RELATED"/>
    <property type="match status" value="1"/>
</dbReference>
<dbReference type="Gene3D" id="3.60.40.10">
    <property type="entry name" value="PPM-type phosphatase domain"/>
    <property type="match status" value="1"/>
</dbReference>
<dbReference type="STRING" id="880073.Cabys_4069"/>
<protein>
    <submittedName>
        <fullName evidence="6">Protein serine/threonine phosphatase with extracellular sensor</fullName>
    </submittedName>
    <submittedName>
        <fullName evidence="5">Serine phosphatase RsbU, regulator of sigma subunit</fullName>
    </submittedName>
</protein>
<dbReference type="HOGENOM" id="CLU_336082_0_0_0"/>
<dbReference type="PaxDb" id="880073-Calab_1076"/>
<dbReference type="SMART" id="SM00304">
    <property type="entry name" value="HAMP"/>
    <property type="match status" value="1"/>
</dbReference>
<dbReference type="InterPro" id="IPR003660">
    <property type="entry name" value="HAMP_dom"/>
</dbReference>
<dbReference type="AlphaFoldDB" id="H1XWC2"/>
<feature type="transmembrane region" description="Helical" evidence="3">
    <location>
        <begin position="189"/>
        <end position="208"/>
    </location>
</feature>
<feature type="transmembrane region" description="Helical" evidence="3">
    <location>
        <begin position="55"/>
        <end position="74"/>
    </location>
</feature>
<dbReference type="CDD" id="cd06225">
    <property type="entry name" value="HAMP"/>
    <property type="match status" value="1"/>
</dbReference>
<dbReference type="SUPFAM" id="SSF81606">
    <property type="entry name" value="PP2C-like"/>
    <property type="match status" value="1"/>
</dbReference>
<dbReference type="GO" id="GO:0007165">
    <property type="term" value="P:signal transduction"/>
    <property type="evidence" value="ECO:0007669"/>
    <property type="project" value="InterPro"/>
</dbReference>
<dbReference type="eggNOG" id="COG2208">
    <property type="taxonomic scope" value="Bacteria"/>
</dbReference>
<evidence type="ECO:0000256" key="1">
    <source>
        <dbReference type="ARBA" id="ARBA00022801"/>
    </source>
</evidence>
<dbReference type="Gene3D" id="6.10.340.10">
    <property type="match status" value="1"/>
</dbReference>
<dbReference type="Proteomes" id="UP000004671">
    <property type="component" value="Chromosome"/>
</dbReference>
<dbReference type="Proteomes" id="UP000183868">
    <property type="component" value="Chromosome"/>
</dbReference>
<gene>
    <name evidence="5" type="ORF">Cabys_4069</name>
    <name evidence="6" type="ORF">Calab_1076</name>
</gene>
<feature type="coiled-coil region" evidence="2">
    <location>
        <begin position="573"/>
        <end position="600"/>
    </location>
</feature>
<evidence type="ECO:0000313" key="7">
    <source>
        <dbReference type="Proteomes" id="UP000004671"/>
    </source>
</evidence>
<dbReference type="InterPro" id="IPR036457">
    <property type="entry name" value="PPM-type-like_dom_sf"/>
</dbReference>
<sequence>MVQADRFKFDRLLSPLRNFFRQEPALRKKLFIYLAIFSGLFFVTTGEIIPSSTVHSIFFVAMFIFWFKSNQIILNKIKATPAFYLAVFFAAGFLHNFLLGFVNVSADAPGLIKYPQLLLFQALWLLMIWSAGLLFTSESKNRQGYLALAALFLFISHHLLIFGHPISQWIFYLMIFYSLMKRSTWLENLSRAELGVYLILVFALYVQFQRPEYFDQMKKIADSTDNALWTYSLPYLLYYTGKIYLIVLLIKIPLVLIYNYAPISRKLWLASLFQSTIPQFVQLALLLFIFFLFISGWQADNLRQEVFRLCKEAVEGQKTTLKVEKTSVKQLYHKTHNTRVFTRDLSVATLQRTSAQKLILFFRPETLSGDSLFAVHLDSTFLRELFSQTNLIIGSGLVAYRFRPNPFLAYLYRIRFWQAGAIRINPLGLINPFFSLKRNYEHILTWPPNAFERENPKILEWTKLNAYPIIVGRIFFSLDEDDTYFAIDIFYDLKDLFQWNFMTQVLLILIFVFFLINSLVIRRVVKLGVQINQLIIRRIAQLRKAVRAISGGNLDYRVTFTGDDEFTELASHFNRMSRDLKRFMNEAREKERLNQELKIAHEVQLKMLPTSLPKIAGYQIAADLTTANEVGGDFYDVFALDDHRYLIAIGDVSGKGMSAAFYMAQIISLLRYSRPFIDDLKKLVLQLNDFLMKEVLDSNVFVTIILGILDAKRSTFQYIRAGHPLPIIIESKADQKALKEIQTKGIGLGITRSASVLEKNLEIKKIKLKTGQTLILYTDGFTEATIEADAVNKIIYGEERFKQHLMRCFHSDPERMLICIKNDLERFYGARPKFDDQTILILQKEPSS</sequence>
<evidence type="ECO:0000259" key="4">
    <source>
        <dbReference type="PROSITE" id="PS50885"/>
    </source>
</evidence>
<dbReference type="Pfam" id="PF00672">
    <property type="entry name" value="HAMP"/>
    <property type="match status" value="1"/>
</dbReference>
<feature type="transmembrane region" description="Helical" evidence="3">
    <location>
        <begin position="81"/>
        <end position="102"/>
    </location>
</feature>
<keyword evidence="3" id="KW-0812">Transmembrane</keyword>
<dbReference type="EMBL" id="CM001402">
    <property type="protein sequence ID" value="EHO40704.1"/>
    <property type="molecule type" value="Genomic_DNA"/>
</dbReference>
<dbReference type="Pfam" id="PF07228">
    <property type="entry name" value="SpoIIE"/>
    <property type="match status" value="1"/>
</dbReference>
<feature type="transmembrane region" description="Helical" evidence="3">
    <location>
        <begin position="243"/>
        <end position="260"/>
    </location>
</feature>
<evidence type="ECO:0000256" key="3">
    <source>
        <dbReference type="SAM" id="Phobius"/>
    </source>
</evidence>
<feature type="transmembrane region" description="Helical" evidence="3">
    <location>
        <begin position="114"/>
        <end position="135"/>
    </location>
</feature>
<dbReference type="RefSeq" id="WP_006927725.1">
    <property type="nucleotide sequence ID" value="NZ_CM001402.1"/>
</dbReference>
<dbReference type="GO" id="GO:0016791">
    <property type="term" value="F:phosphatase activity"/>
    <property type="evidence" value="ECO:0007669"/>
    <property type="project" value="TreeGrafter"/>
</dbReference>
<proteinExistence type="predicted"/>
<dbReference type="PROSITE" id="PS50885">
    <property type="entry name" value="HAMP"/>
    <property type="match status" value="1"/>
</dbReference>
<reference evidence="6 7" key="1">
    <citation type="submission" date="2011-09" db="EMBL/GenBank/DDBJ databases">
        <title>The permanent draft genome of Caldithrix abyssi DSM 13497.</title>
        <authorList>
            <consortium name="US DOE Joint Genome Institute (JGI-PGF)"/>
            <person name="Lucas S."/>
            <person name="Han J."/>
            <person name="Lapidus A."/>
            <person name="Bruce D."/>
            <person name="Goodwin L."/>
            <person name="Pitluck S."/>
            <person name="Peters L."/>
            <person name="Kyrpides N."/>
            <person name="Mavromatis K."/>
            <person name="Ivanova N."/>
            <person name="Mikhailova N."/>
            <person name="Chertkov O."/>
            <person name="Detter J.C."/>
            <person name="Tapia R."/>
            <person name="Han C."/>
            <person name="Land M."/>
            <person name="Hauser L."/>
            <person name="Markowitz V."/>
            <person name="Cheng J.-F."/>
            <person name="Hugenholtz P."/>
            <person name="Woyke T."/>
            <person name="Wu D."/>
            <person name="Spring S."/>
            <person name="Brambilla E."/>
            <person name="Klenk H.-P."/>
            <person name="Eisen J.A."/>
        </authorList>
    </citation>
    <scope>NUCLEOTIDE SEQUENCE [LARGE SCALE GENOMIC DNA]</scope>
    <source>
        <strain evidence="6 7">DSM 13497</strain>
    </source>
</reference>
<dbReference type="InterPro" id="IPR052016">
    <property type="entry name" value="Bact_Sigma-Reg"/>
</dbReference>
<dbReference type="GO" id="GO:0016020">
    <property type="term" value="C:membrane"/>
    <property type="evidence" value="ECO:0007669"/>
    <property type="project" value="InterPro"/>
</dbReference>
<dbReference type="PANTHER" id="PTHR43156:SF2">
    <property type="entry name" value="STAGE II SPORULATION PROTEIN E"/>
    <property type="match status" value="1"/>
</dbReference>
<keyword evidence="2" id="KW-0175">Coiled coil</keyword>
<evidence type="ECO:0000313" key="8">
    <source>
        <dbReference type="Proteomes" id="UP000183868"/>
    </source>
</evidence>
<evidence type="ECO:0000313" key="5">
    <source>
        <dbReference type="EMBL" id="APF20814.1"/>
    </source>
</evidence>
<keyword evidence="3" id="KW-1133">Transmembrane helix</keyword>
<evidence type="ECO:0000313" key="6">
    <source>
        <dbReference type="EMBL" id="EHO40704.1"/>
    </source>
</evidence>
<feature type="domain" description="HAMP" evidence="4">
    <location>
        <begin position="533"/>
        <end position="585"/>
    </location>
</feature>
<organism evidence="6 7">
    <name type="scientific">Caldithrix abyssi DSM 13497</name>
    <dbReference type="NCBI Taxonomy" id="880073"/>
    <lineage>
        <taxon>Bacteria</taxon>
        <taxon>Pseudomonadati</taxon>
        <taxon>Calditrichota</taxon>
        <taxon>Calditrichia</taxon>
        <taxon>Calditrichales</taxon>
        <taxon>Calditrichaceae</taxon>
        <taxon>Caldithrix</taxon>
    </lineage>
</organism>
<dbReference type="InterPro" id="IPR001932">
    <property type="entry name" value="PPM-type_phosphatase-like_dom"/>
</dbReference>
<evidence type="ECO:0000256" key="2">
    <source>
        <dbReference type="SAM" id="Coils"/>
    </source>
</evidence>
<keyword evidence="3" id="KW-0472">Membrane</keyword>
<keyword evidence="1" id="KW-0378">Hydrolase</keyword>
<feature type="transmembrane region" description="Helical" evidence="3">
    <location>
        <begin position="30"/>
        <end position="49"/>
    </location>
</feature>
<dbReference type="SMART" id="SM00331">
    <property type="entry name" value="PP2C_SIG"/>
    <property type="match status" value="1"/>
</dbReference>
<dbReference type="KEGG" id="caby:Cabys_4069"/>
<accession>H1XWC2</accession>
<dbReference type="OrthoDB" id="9763484at2"/>
<feature type="transmembrane region" description="Helical" evidence="3">
    <location>
        <begin position="280"/>
        <end position="299"/>
    </location>
</feature>
<reference evidence="5 8" key="2">
    <citation type="submission" date="2016-11" db="EMBL/GenBank/DDBJ databases">
        <title>Genomic analysis of Caldithrix abyssi and proposal of a novel bacterial phylum Caldithrichaeota.</title>
        <authorList>
            <person name="Kublanov I."/>
            <person name="Sigalova O."/>
            <person name="Gavrilov S."/>
            <person name="Lebedinsky A."/>
            <person name="Ivanova N."/>
            <person name="Daum C."/>
            <person name="Reddy T."/>
            <person name="Klenk H.P."/>
            <person name="Goker M."/>
            <person name="Reva O."/>
            <person name="Miroshnichenko M."/>
            <person name="Kyprides N."/>
            <person name="Woyke T."/>
            <person name="Gelfand M."/>
        </authorList>
    </citation>
    <scope>NUCLEOTIDE SEQUENCE [LARGE SCALE GENOMIC DNA]</scope>
    <source>
        <strain evidence="5 8">LF13</strain>
    </source>
</reference>
<feature type="transmembrane region" description="Helical" evidence="3">
    <location>
        <begin position="147"/>
        <end position="177"/>
    </location>
</feature>
<keyword evidence="7" id="KW-1185">Reference proteome</keyword>
<name>H1XWC2_CALAY</name>
<feature type="transmembrane region" description="Helical" evidence="3">
    <location>
        <begin position="501"/>
        <end position="521"/>
    </location>
</feature>